<sequence>MSKRDSARIRRLIGLFKKQLHRLCSAAALTAQEFNVDPKQPKLDNLDDDEIEALRLEISTTRSSLLKTYARITKLHDEWIVIQQSDPHELEVFNEYVSKYGDYRTSITEAVNQLEEMDVLLNTMDEEFTRRNLSIPSDSSNTSPEEEHDQTWLNPTEAKATTMRTASRDRSIGSQVPATNSSLLNFVDASILSKLELPTFDAREQRLCYNCLSERHSTKECPSKRSCKFCMKRHHSSLCFTQRQLRQQNASAAPKQNKERHVTATQPFRMRQNFVNIAEAHTEDFIPEALPDENNTTAMTCTSVPPAAQGLSSAQGILMCTMVKVFNPLDMSKETTALALLDSGSSHSYITDELAKVLNLPSHTQEDISVSTFGTTIPLHLQSNSHVIGICTEKGQTQLEVKSLPTLTGSLRHVHLPEDTNNGELTVSSCKPSVLIGNDYFWDMILSENFHYEKLPNGCRLLHTNLGNMITGKLFSLRDANTCTYLSDDNDLANPIHHDVLSQLVSNFWTLESVGIMDDPNQQDDDVCLQFFNDNISFDTEGKRYIVKLPFKSDPSELSDNFLLAFSRLSSLVRSLKRNPSYMKTYHDVITEQLQKGIIEEVPMDEMQKPSHYLSHHGVIKKENNDIKIRCVFDGSAKMKGSPSINEVLYRGPVLLPDLAGILIRSRFHEILVISDIEKAFLMVGLHPDCIDFTRFLWLHDISKPVTSTNLKTYRFTSVLFGLICSPFLLAGTIHHHLATVATPLSEDLLRNTYVDNVFHGVKSVDEGKIFYTRSKELFNEAGMNLRAYANASATAYCAVAYLVQHRRNSPHKVSIIMSKSRLAPLHQSITIPRLELSALTIGAKLLAYLTKQIDVEIHQKFLWTDSTVALMWTERHRDVPVFVRNRVRTIRELATDTFIRYVPANLNPADVGSRGTPVSELRNASLWWNGPPFLAQDISLWPQKTSTATTGIEANRERTKSTPIISIAAAQVSEEKGENFTPFVDASRFSTWIALLNTIVFVLRFLTMKSRKAVSHFGSTPAVWLTKAEIILLRLAQRQYPPSEEQKRQLHLFQCEKTSLWRSQGYDKPYCTSLPYCTSIPTFVLRRFIATNGCPSWILCDNAQSFKTIAECYSSLSTLQSEIDINVLDYCSKQRIQVKFIPSLSPWQGGIYEKMVDVFKNSFKHSIRNRLLDVEQIKTLAEEAEAIVNTRPLTYVTDDLDYYPLRPIDFLRPYAKLAGPYPQETDDEWTPVPTTRNALLAQWKATPQMLSHFWKRWTTEYLISLREHYKTEHKTPRSHEDGCPQLGDYVLIHDPVLNRGQWKMGKIVGSQDDFRRSVDIQLLSKKNHHETQQLGLQTGNISGYHPSATTRTSSTANSRTGSSTTMSGLDMIPEALREYRPPYVCSFSSSSACDSTKKMGIFNRIQLFDDNILVVEKLTVSIKDYLDKYDFVCVDRKGWRRRPNRYMTGTSLFCEKHECRQNARLFCTYDSPLALLVIDESQDATLGSIPIKAWGSVMKVYYGYPAISLTSKTNEETNNMF</sequence>
<keyword evidence="1" id="KW-0808">Transferase</keyword>
<dbReference type="Gene3D" id="3.10.10.10">
    <property type="entry name" value="HIV Type 1 Reverse Transcriptase, subunit A, domain 1"/>
    <property type="match status" value="1"/>
</dbReference>
<gene>
    <name evidence="7" type="ORF">ANCCEY_14691</name>
</gene>
<dbReference type="GO" id="GO:0003964">
    <property type="term" value="F:RNA-directed DNA polymerase activity"/>
    <property type="evidence" value="ECO:0007669"/>
    <property type="project" value="UniProtKB-KW"/>
</dbReference>
<keyword evidence="8" id="KW-1185">Reference proteome</keyword>
<dbReference type="InterPro" id="IPR001969">
    <property type="entry name" value="Aspartic_peptidase_AS"/>
</dbReference>
<feature type="domain" description="DUF1758" evidence="5">
    <location>
        <begin position="324"/>
        <end position="474"/>
    </location>
</feature>
<dbReference type="PANTHER" id="PTHR47331:SF5">
    <property type="entry name" value="RIBONUCLEASE H"/>
    <property type="match status" value="1"/>
</dbReference>
<dbReference type="InterPro" id="IPR012337">
    <property type="entry name" value="RNaseH-like_sf"/>
</dbReference>
<dbReference type="Pfam" id="PF18701">
    <property type="entry name" value="DUF5641"/>
    <property type="match status" value="1"/>
</dbReference>
<keyword evidence="3" id="KW-0695">RNA-directed DNA polymerase</keyword>
<dbReference type="Pfam" id="PF05380">
    <property type="entry name" value="Peptidase_A17"/>
    <property type="match status" value="1"/>
</dbReference>
<dbReference type="GO" id="GO:0006508">
    <property type="term" value="P:proteolysis"/>
    <property type="evidence" value="ECO:0007669"/>
    <property type="project" value="InterPro"/>
</dbReference>
<name>A0A0D6LEY4_9BILA</name>
<protein>
    <submittedName>
        <fullName evidence="7">Zinc knuckle</fullName>
    </submittedName>
</protein>
<evidence type="ECO:0000256" key="4">
    <source>
        <dbReference type="SAM" id="MobiDB-lite"/>
    </source>
</evidence>
<feature type="compositionally biased region" description="Low complexity" evidence="4">
    <location>
        <begin position="1348"/>
        <end position="1366"/>
    </location>
</feature>
<dbReference type="InterPro" id="IPR043128">
    <property type="entry name" value="Rev_trsase/Diguanyl_cyclase"/>
</dbReference>
<evidence type="ECO:0000256" key="3">
    <source>
        <dbReference type="ARBA" id="ARBA00022918"/>
    </source>
</evidence>
<dbReference type="InterPro" id="IPR043502">
    <property type="entry name" value="DNA/RNA_pol_sf"/>
</dbReference>
<feature type="domain" description="DUF5641" evidence="6">
    <location>
        <begin position="1243"/>
        <end position="1328"/>
    </location>
</feature>
<dbReference type="PROSITE" id="PS00141">
    <property type="entry name" value="ASP_PROTEASE"/>
    <property type="match status" value="1"/>
</dbReference>
<dbReference type="GO" id="GO:0042575">
    <property type="term" value="C:DNA polymerase complex"/>
    <property type="evidence" value="ECO:0007669"/>
    <property type="project" value="UniProtKB-ARBA"/>
</dbReference>
<dbReference type="InterPro" id="IPR008737">
    <property type="entry name" value="DUF1758"/>
</dbReference>
<dbReference type="EMBL" id="KE126361">
    <property type="protein sequence ID" value="EPB66217.1"/>
    <property type="molecule type" value="Genomic_DNA"/>
</dbReference>
<reference evidence="7 8" key="1">
    <citation type="submission" date="2013-05" db="EMBL/GenBank/DDBJ databases">
        <title>Draft genome of the parasitic nematode Anyclostoma ceylanicum.</title>
        <authorList>
            <person name="Mitreva M."/>
        </authorList>
    </citation>
    <scope>NUCLEOTIDE SEQUENCE [LARGE SCALE GENOMIC DNA]</scope>
</reference>
<dbReference type="InterPro" id="IPR036397">
    <property type="entry name" value="RNaseH_sf"/>
</dbReference>
<evidence type="ECO:0000259" key="5">
    <source>
        <dbReference type="Pfam" id="PF05585"/>
    </source>
</evidence>
<dbReference type="Pfam" id="PF05585">
    <property type="entry name" value="DUF1758"/>
    <property type="match status" value="1"/>
</dbReference>
<keyword evidence="2" id="KW-0548">Nucleotidyltransferase</keyword>
<dbReference type="Proteomes" id="UP000054495">
    <property type="component" value="Unassembled WGS sequence"/>
</dbReference>
<dbReference type="SUPFAM" id="SSF53098">
    <property type="entry name" value="Ribonuclease H-like"/>
    <property type="match status" value="1"/>
</dbReference>
<dbReference type="Gene3D" id="3.30.420.10">
    <property type="entry name" value="Ribonuclease H-like superfamily/Ribonuclease H"/>
    <property type="match status" value="1"/>
</dbReference>
<accession>A0A0D6LEY4</accession>
<dbReference type="PANTHER" id="PTHR47331">
    <property type="entry name" value="PHD-TYPE DOMAIN-CONTAINING PROTEIN"/>
    <property type="match status" value="1"/>
</dbReference>
<evidence type="ECO:0000256" key="1">
    <source>
        <dbReference type="ARBA" id="ARBA00022679"/>
    </source>
</evidence>
<dbReference type="InterPro" id="IPR040676">
    <property type="entry name" value="DUF5641"/>
</dbReference>
<feature type="region of interest" description="Disordered" evidence="4">
    <location>
        <begin position="1339"/>
        <end position="1368"/>
    </location>
</feature>
<evidence type="ECO:0000313" key="8">
    <source>
        <dbReference type="Proteomes" id="UP000054495"/>
    </source>
</evidence>
<dbReference type="InterPro" id="IPR008042">
    <property type="entry name" value="Retrotrans_Pao"/>
</dbReference>
<proteinExistence type="predicted"/>
<evidence type="ECO:0000256" key="2">
    <source>
        <dbReference type="ARBA" id="ARBA00022695"/>
    </source>
</evidence>
<dbReference type="Gene3D" id="3.30.70.270">
    <property type="match status" value="1"/>
</dbReference>
<organism evidence="7 8">
    <name type="scientific">Ancylostoma ceylanicum</name>
    <dbReference type="NCBI Taxonomy" id="53326"/>
    <lineage>
        <taxon>Eukaryota</taxon>
        <taxon>Metazoa</taxon>
        <taxon>Ecdysozoa</taxon>
        <taxon>Nematoda</taxon>
        <taxon>Chromadorea</taxon>
        <taxon>Rhabditida</taxon>
        <taxon>Rhabditina</taxon>
        <taxon>Rhabditomorpha</taxon>
        <taxon>Strongyloidea</taxon>
        <taxon>Ancylostomatidae</taxon>
        <taxon>Ancylostomatinae</taxon>
        <taxon>Ancylostoma</taxon>
    </lineage>
</organism>
<dbReference type="GO" id="GO:0004190">
    <property type="term" value="F:aspartic-type endopeptidase activity"/>
    <property type="evidence" value="ECO:0007669"/>
    <property type="project" value="InterPro"/>
</dbReference>
<evidence type="ECO:0000313" key="7">
    <source>
        <dbReference type="EMBL" id="EPB66217.1"/>
    </source>
</evidence>
<dbReference type="SUPFAM" id="SSF56672">
    <property type="entry name" value="DNA/RNA polymerases"/>
    <property type="match status" value="1"/>
</dbReference>
<evidence type="ECO:0000259" key="6">
    <source>
        <dbReference type="Pfam" id="PF18701"/>
    </source>
</evidence>
<dbReference type="GO" id="GO:0003676">
    <property type="term" value="F:nucleic acid binding"/>
    <property type="evidence" value="ECO:0007669"/>
    <property type="project" value="InterPro"/>
</dbReference>